<gene>
    <name evidence="1" type="ORF">M9Y10_011024</name>
</gene>
<dbReference type="PANTHER" id="PTHR45661:SF3">
    <property type="entry name" value="IG-LIKE DOMAIN-CONTAINING PROTEIN"/>
    <property type="match status" value="1"/>
</dbReference>
<organism evidence="1 2">
    <name type="scientific">Tritrichomonas musculus</name>
    <dbReference type="NCBI Taxonomy" id="1915356"/>
    <lineage>
        <taxon>Eukaryota</taxon>
        <taxon>Metamonada</taxon>
        <taxon>Parabasalia</taxon>
        <taxon>Tritrichomonadida</taxon>
        <taxon>Tritrichomonadidae</taxon>
        <taxon>Tritrichomonas</taxon>
    </lineage>
</organism>
<keyword evidence="2" id="KW-1185">Reference proteome</keyword>
<evidence type="ECO:0008006" key="3">
    <source>
        <dbReference type="Google" id="ProtNLM"/>
    </source>
</evidence>
<proteinExistence type="predicted"/>
<reference evidence="1 2" key="1">
    <citation type="submission" date="2024-04" db="EMBL/GenBank/DDBJ databases">
        <title>Tritrichomonas musculus Genome.</title>
        <authorList>
            <person name="Alves-Ferreira E."/>
            <person name="Grigg M."/>
            <person name="Lorenzi H."/>
            <person name="Galac M."/>
        </authorList>
    </citation>
    <scope>NUCLEOTIDE SEQUENCE [LARGE SCALE GENOMIC DNA]</scope>
    <source>
        <strain evidence="1 2">EAF2021</strain>
    </source>
</reference>
<accession>A0ABR2IMB3</accession>
<comment type="caution">
    <text evidence="1">The sequence shown here is derived from an EMBL/GenBank/DDBJ whole genome shotgun (WGS) entry which is preliminary data.</text>
</comment>
<dbReference type="InterPro" id="IPR032675">
    <property type="entry name" value="LRR_dom_sf"/>
</dbReference>
<evidence type="ECO:0000313" key="2">
    <source>
        <dbReference type="Proteomes" id="UP001470230"/>
    </source>
</evidence>
<dbReference type="Pfam" id="PF13306">
    <property type="entry name" value="LRR_5"/>
    <property type="match status" value="4"/>
</dbReference>
<protein>
    <recommendedName>
        <fullName evidence="3">Surface antigen BspA-like</fullName>
    </recommendedName>
</protein>
<sequence>MFCISSNIPIINDFDSDIRNELINKGQYEVKSCVRVSVFENFLKYLVDKEIPYFWSNNIIEYEHLSKEFNCMQNLIQIFRKKRPNETISKLLLQNETLKKKLKSKSDSFLKSQQTFHQVFEFLYHNRGISTHSIYLNIRNELQEACKSENLKFVDLFCREKVEENGLIYVLNENEKTAGVYSTYMTNETVFIPKSIFHNDTEYVITIIFESAFKESKDVKSIQFSEDSQLQIIDKNSLPFTLESITIPSTVVELREGWCTRTEFLTSIEIIQNNRFFINYEDKLILGKSSPKNDTYDLLLFAARDIETAVIPSFIKRISPYAFEFCWQLKEVKFSENSNLKVIDENAFSNSSLESILIPSHVSKIAKGAFYFCEELKRVQFQGNSELLLIDKNAFVRSSLEGISIPSTVVELKEGWCNRTGHLTNVKIMSGNRHFAYINNQFIIGKSNSESDDYDCLLFARRDIESAIIPSFIKRIAACAFDQCTQLQSVKFADDSKLEIIDKRSFSHSSIEDILIPSHVKSIEKGAFYSCLLLKKVEFFEDSELLSIGEETFMGSLIESLSIPSNLAYLNEGWCWGTPSLTNISIMPNNPNFTYYDEKFIFGKSNPKSQTFDLLLFARRDIQKAVIPSFIKKIAPNAFNDCNCMKLIEFQNGSELQIIDKFAFLGSSIEQITIPQHVTHIMNSAFSDNQVLKYISFEDDCELQIIDEESFYFTQIGSFIIPPHVTQLGKRCFDYCEKLQIVEISENCELPSLSKELFNDVIIMIPKTSKNINIF</sequence>
<dbReference type="SUPFAM" id="SSF52058">
    <property type="entry name" value="L domain-like"/>
    <property type="match status" value="3"/>
</dbReference>
<evidence type="ECO:0000313" key="1">
    <source>
        <dbReference type="EMBL" id="KAK8865476.1"/>
    </source>
</evidence>
<dbReference type="EMBL" id="JAPFFF010000016">
    <property type="protein sequence ID" value="KAK8865476.1"/>
    <property type="molecule type" value="Genomic_DNA"/>
</dbReference>
<dbReference type="Gene3D" id="3.80.10.10">
    <property type="entry name" value="Ribonuclease Inhibitor"/>
    <property type="match status" value="3"/>
</dbReference>
<name>A0ABR2IMB3_9EUKA</name>
<dbReference type="PANTHER" id="PTHR45661">
    <property type="entry name" value="SURFACE ANTIGEN"/>
    <property type="match status" value="1"/>
</dbReference>
<dbReference type="InterPro" id="IPR053139">
    <property type="entry name" value="Surface_bspA-like"/>
</dbReference>
<dbReference type="InterPro" id="IPR026906">
    <property type="entry name" value="LRR_5"/>
</dbReference>
<dbReference type="Proteomes" id="UP001470230">
    <property type="component" value="Unassembled WGS sequence"/>
</dbReference>